<proteinExistence type="predicted"/>
<accession>A0A2T3J8F0</accession>
<gene>
    <name evidence="2" type="ORF">C9J12_24545</name>
</gene>
<evidence type="ECO:0000313" key="3">
    <source>
        <dbReference type="Proteomes" id="UP000240987"/>
    </source>
</evidence>
<evidence type="ECO:0000256" key="1">
    <source>
        <dbReference type="SAM" id="Coils"/>
    </source>
</evidence>
<evidence type="ECO:0000313" key="2">
    <source>
        <dbReference type="EMBL" id="PSU45034.1"/>
    </source>
</evidence>
<dbReference type="OrthoDB" id="6199326at2"/>
<dbReference type="Pfam" id="PF12614">
    <property type="entry name" value="RRF_GI"/>
    <property type="match status" value="1"/>
</dbReference>
<dbReference type="EMBL" id="PYMJ01000037">
    <property type="protein sequence ID" value="PSU45034.1"/>
    <property type="molecule type" value="Genomic_DNA"/>
</dbReference>
<name>A0A2T3J8F0_9GAMM</name>
<sequence>MTDKTITTLLPSLIHRIGSDNTKKSKLVALECGCEIKRIRRSRNWQITGNENSYKLLSERLKLSEPDAMQFLIRKIDDKLTTYNDKLERIEDKLKRLVLKSPNITLAELMQITNCSITEARFARFDADSF</sequence>
<organism evidence="2 3">
    <name type="scientific">Photobacterium frigidiphilum</name>
    <dbReference type="NCBI Taxonomy" id="264736"/>
    <lineage>
        <taxon>Bacteria</taxon>
        <taxon>Pseudomonadati</taxon>
        <taxon>Pseudomonadota</taxon>
        <taxon>Gammaproteobacteria</taxon>
        <taxon>Vibrionales</taxon>
        <taxon>Vibrionaceae</taxon>
        <taxon>Photobacterium</taxon>
    </lineage>
</organism>
<dbReference type="Proteomes" id="UP000240987">
    <property type="component" value="Unassembled WGS sequence"/>
</dbReference>
<comment type="caution">
    <text evidence="2">The sequence shown here is derived from an EMBL/GenBank/DDBJ whole genome shotgun (WGS) entry which is preliminary data.</text>
</comment>
<feature type="coiled-coil region" evidence="1">
    <location>
        <begin position="73"/>
        <end position="100"/>
    </location>
</feature>
<keyword evidence="3" id="KW-1185">Reference proteome</keyword>
<dbReference type="InterPro" id="IPR022253">
    <property type="entry name" value="Ribosome_recyc_fac_bac"/>
</dbReference>
<keyword evidence="1" id="KW-0175">Coiled coil</keyword>
<reference evidence="2 3" key="1">
    <citation type="submission" date="2018-01" db="EMBL/GenBank/DDBJ databases">
        <title>Whole genome sequencing of Histamine producing bacteria.</title>
        <authorList>
            <person name="Butler K."/>
        </authorList>
    </citation>
    <scope>NUCLEOTIDE SEQUENCE [LARGE SCALE GENOMIC DNA]</scope>
    <source>
        <strain evidence="2 3">JCM 12947</strain>
    </source>
</reference>
<dbReference type="AlphaFoldDB" id="A0A2T3J8F0"/>
<protein>
    <submittedName>
        <fullName evidence="2">Ribosome recycling factor</fullName>
    </submittedName>
</protein>
<dbReference type="RefSeq" id="WP_107245113.1">
    <property type="nucleotide sequence ID" value="NZ_PYMJ01000037.1"/>
</dbReference>